<gene>
    <name evidence="1" type="ORF">CYY_006917</name>
</gene>
<dbReference type="Proteomes" id="UP000695562">
    <property type="component" value="Unassembled WGS sequence"/>
</dbReference>
<organism evidence="1 2">
    <name type="scientific">Polysphondylium violaceum</name>
    <dbReference type="NCBI Taxonomy" id="133409"/>
    <lineage>
        <taxon>Eukaryota</taxon>
        <taxon>Amoebozoa</taxon>
        <taxon>Evosea</taxon>
        <taxon>Eumycetozoa</taxon>
        <taxon>Dictyostelia</taxon>
        <taxon>Dictyosteliales</taxon>
        <taxon>Dictyosteliaceae</taxon>
        <taxon>Polysphondylium</taxon>
    </lineage>
</organism>
<dbReference type="EMBL" id="AJWJ01000340">
    <property type="protein sequence ID" value="KAF2071771.1"/>
    <property type="molecule type" value="Genomic_DNA"/>
</dbReference>
<comment type="caution">
    <text evidence="1">The sequence shown here is derived from an EMBL/GenBank/DDBJ whole genome shotgun (WGS) entry which is preliminary data.</text>
</comment>
<reference evidence="1" key="1">
    <citation type="submission" date="2020-01" db="EMBL/GenBank/DDBJ databases">
        <title>Development of genomics and gene disruption for Polysphondylium violaceum indicates a role for the polyketide synthase stlB in stalk morphogenesis.</title>
        <authorList>
            <person name="Narita B."/>
            <person name="Kawabe Y."/>
            <person name="Kin K."/>
            <person name="Saito T."/>
            <person name="Gibbs R."/>
            <person name="Kuspa A."/>
            <person name="Muzny D."/>
            <person name="Queller D."/>
            <person name="Richards S."/>
            <person name="Strassman J."/>
            <person name="Sucgang R."/>
            <person name="Worley K."/>
            <person name="Schaap P."/>
        </authorList>
    </citation>
    <scope>NUCLEOTIDE SEQUENCE</scope>
    <source>
        <strain evidence="1">QSvi11</strain>
    </source>
</reference>
<protein>
    <submittedName>
        <fullName evidence="1">Uncharacterized protein</fullName>
    </submittedName>
</protein>
<accession>A0A8J4PYP3</accession>
<sequence length="660" mass="77849">MEHSFFRVFRFKVIQKLIFYQLRNNIDLSYSFYRLPLHVIIQQKKWSYLELKISKYLYYWKNGNYDSNWYLELTTNDVAPLLECSSRIGFQDFILLYNDFKHIFHEKFKTSRSIFKCSDLQVFTFLIEEHKSQFHFLWEDVTFPFFCTSVNVFRYCVSRVSDSLNTKKTPDQKKISTFFSIVDHICLQTNETIKNIFFDSLLEVWNNAKLPLANIGALDHLLCNGTLKMVQSFSKLKNEVRSVASYRVSSGSVFKLYSRFTFLYFNTNFFASAKTLDIYKNLCYNQLFYKMYINNLHHFEDMESLTLCFGLYGDEFLIRPENNNLTLYNTIEHFITNNNLGGLKLLYEKYPTIFKNMNHSFKLIEPNIALLKFIHDELRFKVSSREQPKTLVLDYFNQKANKQFLKYIYQQFPEVSLKLIVKECLKIGYSQLLELIIVEKGYSITQPEIEPVFGISSTQIKNPITYPTSELLYFLLNTPLLSNICLDVITLSIQKEINLIQIKKSILYFNLQDKLLKKDAKLDTLFKENNILDSLKSRHINTMYYQLSTMEFNKNYIGLLNQLIVQKNVNQIPLILNFLFKSCPVFKDNANRNELLFYLVYSSIGKGLCEQVVTAMKLNYKEITITHSNLFLSANFDKISPKISSLSTEVQDYLNKIGFL</sequence>
<dbReference type="AlphaFoldDB" id="A0A8J4PYP3"/>
<name>A0A8J4PYP3_9MYCE</name>
<evidence type="ECO:0000313" key="1">
    <source>
        <dbReference type="EMBL" id="KAF2071771.1"/>
    </source>
</evidence>
<keyword evidence="2" id="KW-1185">Reference proteome</keyword>
<evidence type="ECO:0000313" key="2">
    <source>
        <dbReference type="Proteomes" id="UP000695562"/>
    </source>
</evidence>
<proteinExistence type="predicted"/>